<dbReference type="EMBL" id="JPUA01000049">
    <property type="protein sequence ID" value="OWV27744.1"/>
    <property type="molecule type" value="Genomic_DNA"/>
</dbReference>
<dbReference type="Pfam" id="PF16868">
    <property type="entry name" value="NMT1_3"/>
    <property type="match status" value="1"/>
</dbReference>
<sequence length="325" mass="35193">MRNLFSSQCRALGTSIATLALLCVAFDIQAETRVTYKSAAAGTAYYLMGVELSDAIREGTDEAIILTLEESQGSIQNVMEVSARQGNYVFTSPAVLIEQAMAGEGAFAEHPHPRFQEIRGLFPLPSMTMHFVLAGDKGSIDFSALEDKHILIGRGTFSAREATRYLTLFGLEGRVRIADAAINSGPDAIKNEQIDGFVTASAYPSPSVLEAASSLPISLVSLTDEQIEQTGASRQTIPGGTYPGINNDVHTTSLPVIAYTTTAMDEDTAYTLTKTFWEHHETLAEDAPWWSSISPEMLENMADTLHPGALRYYQEAGSEIADAVR</sequence>
<evidence type="ECO:0000313" key="1">
    <source>
        <dbReference type="EMBL" id="OWV27744.1"/>
    </source>
</evidence>
<dbReference type="PANTHER" id="PTHR42941">
    <property type="entry name" value="SLL1037 PROTEIN"/>
    <property type="match status" value="1"/>
</dbReference>
<dbReference type="AlphaFoldDB" id="A0A246RUX8"/>
<dbReference type="PANTHER" id="PTHR42941:SF1">
    <property type="entry name" value="SLL1037 PROTEIN"/>
    <property type="match status" value="1"/>
</dbReference>
<name>A0A246RUX8_9GAMM</name>
<dbReference type="RefSeq" id="WP_088702162.1">
    <property type="nucleotide sequence ID" value="NZ_JPUA01000049.1"/>
</dbReference>
<dbReference type="SUPFAM" id="SSF53850">
    <property type="entry name" value="Periplasmic binding protein-like II"/>
    <property type="match status" value="1"/>
</dbReference>
<dbReference type="Gene3D" id="3.40.190.10">
    <property type="entry name" value="Periplasmic binding protein-like II"/>
    <property type="match status" value="2"/>
</dbReference>
<reference evidence="1 2" key="1">
    <citation type="submission" date="2014-08" db="EMBL/GenBank/DDBJ databases">
        <title>Draft genome sequence of a novel L-asparaginase producing marine bacterium, Halomonas campaniensis.</title>
        <authorList>
            <person name="Sundarakrishnan B."/>
            <person name="Moushumi Priya A."/>
            <person name="Raman G."/>
            <person name="Sakthivel N."/>
            <person name="Park S."/>
            <person name="Jayachandran S."/>
        </authorList>
    </citation>
    <scope>NUCLEOTIDE SEQUENCE [LARGE SCALE GENOMIC DNA]</scope>
    <source>
        <strain evidence="1 2">SK03</strain>
    </source>
</reference>
<protein>
    <submittedName>
        <fullName evidence="1">TRAP ABC transporter substrate-binding protein</fullName>
    </submittedName>
</protein>
<dbReference type="OrthoDB" id="9780180at2"/>
<accession>A0A246RUX8</accession>
<comment type="caution">
    <text evidence="1">The sequence shown here is derived from an EMBL/GenBank/DDBJ whole genome shotgun (WGS) entry which is preliminary data.</text>
</comment>
<gene>
    <name evidence="1" type="ORF">JI62_21605</name>
</gene>
<keyword evidence="2" id="KW-1185">Reference proteome</keyword>
<dbReference type="NCBIfam" id="TIGR02122">
    <property type="entry name" value="TRAP_TAXI"/>
    <property type="match status" value="1"/>
</dbReference>
<evidence type="ECO:0000313" key="2">
    <source>
        <dbReference type="Proteomes" id="UP000197334"/>
    </source>
</evidence>
<proteinExistence type="predicted"/>
<dbReference type="InterPro" id="IPR011852">
    <property type="entry name" value="TRAP_TAXI"/>
</dbReference>
<organism evidence="1 2">
    <name type="scientific">Halomonas campaniensis</name>
    <dbReference type="NCBI Taxonomy" id="213554"/>
    <lineage>
        <taxon>Bacteria</taxon>
        <taxon>Pseudomonadati</taxon>
        <taxon>Pseudomonadota</taxon>
        <taxon>Gammaproteobacteria</taxon>
        <taxon>Oceanospirillales</taxon>
        <taxon>Halomonadaceae</taxon>
        <taxon>Halomonas</taxon>
    </lineage>
</organism>
<dbReference type="Proteomes" id="UP000197334">
    <property type="component" value="Unassembled WGS sequence"/>
</dbReference>